<evidence type="ECO:0000313" key="5">
    <source>
        <dbReference type="Proteomes" id="UP000267128"/>
    </source>
</evidence>
<protein>
    <recommendedName>
        <fullName evidence="6">Glycoprotein</fullName>
    </recommendedName>
</protein>
<evidence type="ECO:0008006" key="6">
    <source>
        <dbReference type="Google" id="ProtNLM"/>
    </source>
</evidence>
<reference evidence="4 5" key="1">
    <citation type="submission" date="2018-11" db="EMBL/GenBank/DDBJ databases">
        <authorList>
            <person name="Li F."/>
        </authorList>
    </citation>
    <scope>NUCLEOTIDE SEQUENCE [LARGE SCALE GENOMIC DNA]</scope>
    <source>
        <strain evidence="4 5">Gsoil 097</strain>
    </source>
</reference>
<feature type="chain" id="PRO_5018292071" description="Glycoprotein" evidence="3">
    <location>
        <begin position="24"/>
        <end position="692"/>
    </location>
</feature>
<feature type="region of interest" description="Disordered" evidence="1">
    <location>
        <begin position="246"/>
        <end position="275"/>
    </location>
</feature>
<dbReference type="InterPro" id="IPR046112">
    <property type="entry name" value="DUF6049"/>
</dbReference>
<feature type="transmembrane region" description="Helical" evidence="2">
    <location>
        <begin position="660"/>
        <end position="677"/>
    </location>
</feature>
<dbReference type="Pfam" id="PF19516">
    <property type="entry name" value="DUF6049"/>
    <property type="match status" value="2"/>
</dbReference>
<dbReference type="Proteomes" id="UP000267128">
    <property type="component" value="Unassembled WGS sequence"/>
</dbReference>
<dbReference type="EMBL" id="RJSE01000009">
    <property type="protein sequence ID" value="RNL60737.1"/>
    <property type="molecule type" value="Genomic_DNA"/>
</dbReference>
<evidence type="ECO:0000256" key="3">
    <source>
        <dbReference type="SAM" id="SignalP"/>
    </source>
</evidence>
<keyword evidence="2" id="KW-0812">Transmembrane</keyword>
<feature type="signal peptide" evidence="3">
    <location>
        <begin position="1"/>
        <end position="23"/>
    </location>
</feature>
<comment type="caution">
    <text evidence="4">The sequence shown here is derived from an EMBL/GenBank/DDBJ whole genome shotgun (WGS) entry which is preliminary data.</text>
</comment>
<sequence length="692" mass="72687">MAGLLALLIATLLPVLAGSPALAADPAAEATPLTVRLVRMTPAALPSKGKVVFAGTVSNDSESAYTAVNLHPFMSSTPIRTRAELATAADSDPATDVGTRLVEPGQFAALGDLAPGQTVTFRIALPVKDLPVTTGTGEAGVYWIGLHALGQDHNGVREVIGRARTFIPLVKGSRTTTFALVVPVREQVRRDADGRVLGTTRWSDALAPTGRLGRLGGFIASAGGRAATLLIDPSVLDAVADLKEKNPPLSLGDGEPEETPSPSATPSPNLSRSVNRLDPADLANADAWLSTVTAAARTHTVLGLGYADPDVSALSRRRPSMLELSTKLAATTFGNLDIAAVPAVAPADGWLAPDALERIAPESMVLLSDQGRTRYRQQWRTGTDQDLVFADGQAASGGPGPTEPTDALALRQRIISDAALRSRTGAPGPLVVDLPANWDPGPAWQLADFFTELDTDWLDLVPLSGSTDLSTPTYTGDLPYAADQRREELGTANISAARTLVVTTSALNNLLRSKNTVGHDLSGIALNAVSLHARRDARSTRDQVGATNARMRATLGKVQVLGTDFVTLSGGSGTLAVTLVNGLDQPITVGVEPRVGSADVTIESAKPLEMAPGQRTVLRLKTEASRIGVTQVVLTPVTENGTAIGSPLTFSLRTSQVGKLIWIILLAGGLLLIVMIARRIRRAVRDHHWRRA</sequence>
<proteinExistence type="predicted"/>
<organism evidence="4 5">
    <name type="scientific">Nocardioides marmoriginsengisoli</name>
    <dbReference type="NCBI Taxonomy" id="661483"/>
    <lineage>
        <taxon>Bacteria</taxon>
        <taxon>Bacillati</taxon>
        <taxon>Actinomycetota</taxon>
        <taxon>Actinomycetes</taxon>
        <taxon>Propionibacteriales</taxon>
        <taxon>Nocardioidaceae</taxon>
        <taxon>Nocardioides</taxon>
    </lineage>
</organism>
<evidence type="ECO:0000256" key="1">
    <source>
        <dbReference type="SAM" id="MobiDB-lite"/>
    </source>
</evidence>
<gene>
    <name evidence="4" type="ORF">EFK50_20750</name>
</gene>
<accession>A0A3N0CBB0</accession>
<evidence type="ECO:0000313" key="4">
    <source>
        <dbReference type="EMBL" id="RNL60737.1"/>
    </source>
</evidence>
<dbReference type="AlphaFoldDB" id="A0A3N0CBB0"/>
<keyword evidence="2" id="KW-1133">Transmembrane helix</keyword>
<keyword evidence="3" id="KW-0732">Signal</keyword>
<name>A0A3N0CBB0_9ACTN</name>
<keyword evidence="5" id="KW-1185">Reference proteome</keyword>
<keyword evidence="2" id="KW-0472">Membrane</keyword>
<evidence type="ECO:0000256" key="2">
    <source>
        <dbReference type="SAM" id="Phobius"/>
    </source>
</evidence>